<dbReference type="KEGG" id="dsu:Dsui_0985"/>
<name>G8QJ22_AZOOP</name>
<dbReference type="Pfam" id="PF06945">
    <property type="entry name" value="DUF1289"/>
    <property type="match status" value="1"/>
</dbReference>
<dbReference type="PANTHER" id="PTHR35175">
    <property type="entry name" value="DUF1289 DOMAIN-CONTAINING PROTEIN"/>
    <property type="match status" value="1"/>
</dbReference>
<dbReference type="Proteomes" id="UP000005633">
    <property type="component" value="Chromosome"/>
</dbReference>
<dbReference type="HOGENOM" id="CLU_162538_6_2_4"/>
<evidence type="ECO:0000313" key="2">
    <source>
        <dbReference type="Proteomes" id="UP000005633"/>
    </source>
</evidence>
<accession>G8QJ22</accession>
<evidence type="ECO:0000313" key="1">
    <source>
        <dbReference type="EMBL" id="AEV25390.1"/>
    </source>
</evidence>
<organism evidence="1 2">
    <name type="scientific">Azospira oryzae (strain ATCC BAA-33 / DSM 13638 / PS)</name>
    <name type="common">Dechlorosoma suillum</name>
    <dbReference type="NCBI Taxonomy" id="640081"/>
    <lineage>
        <taxon>Bacteria</taxon>
        <taxon>Pseudomonadati</taxon>
        <taxon>Pseudomonadota</taxon>
        <taxon>Betaproteobacteria</taxon>
        <taxon>Rhodocyclales</taxon>
        <taxon>Rhodocyclaceae</taxon>
        <taxon>Azospira</taxon>
    </lineage>
</organism>
<proteinExistence type="predicted"/>
<reference evidence="1 2" key="1">
    <citation type="journal article" date="2012" name="J. Bacteriol.">
        <title>Complete genome sequence of the anaerobic perchlorate-reducing bacterium Azospira suillum strain PS.</title>
        <authorList>
            <person name="Byrne-Bailey K.G."/>
            <person name="Coates J.D."/>
        </authorList>
    </citation>
    <scope>NUCLEOTIDE SEQUENCE [LARGE SCALE GENOMIC DNA]</scope>
    <source>
        <strain evidence="2">ATCC BAA-33 / DSM 13638 / PS</strain>
    </source>
</reference>
<dbReference type="EMBL" id="CP003153">
    <property type="protein sequence ID" value="AEV25390.1"/>
    <property type="molecule type" value="Genomic_DNA"/>
</dbReference>
<dbReference type="AlphaFoldDB" id="G8QJ22"/>
<gene>
    <name evidence="1" type="ordered locus">Dsui_0985</name>
</gene>
<dbReference type="STRING" id="640081.Dsui_0985"/>
<dbReference type="RefSeq" id="WP_014236091.1">
    <property type="nucleotide sequence ID" value="NC_016616.1"/>
</dbReference>
<dbReference type="PANTHER" id="PTHR35175:SF2">
    <property type="entry name" value="DUF1289 DOMAIN-CONTAINING PROTEIN"/>
    <property type="match status" value="1"/>
</dbReference>
<sequence length="71" mass="7576">MAVASPCINICQMDAASGLCRGCLRTLEEIAAWAGAADEARLAVLAAVEERRQAQESPCCCRRQRPSVSLP</sequence>
<protein>
    <submittedName>
        <fullName evidence="1">Putative Fe-S protein</fullName>
    </submittedName>
</protein>
<dbReference type="InterPro" id="IPR010710">
    <property type="entry name" value="DUF1289"/>
</dbReference>
<dbReference type="eggNOG" id="COG3313">
    <property type="taxonomic scope" value="Bacteria"/>
</dbReference>